<dbReference type="EMBL" id="CP109536">
    <property type="protein sequence ID" value="WTZ00483.1"/>
    <property type="molecule type" value="Genomic_DNA"/>
</dbReference>
<keyword evidence="2" id="KW-0614">Plasmid</keyword>
<accession>A0AAU3H8P6</accession>
<sequence length="113" mass="12291">MVQGHLLNENLGGPGNTLTNLTPLTKTGNSNHLHYAEANVKNEIKAGNVVEYEVVAHFDGVTGASLGARGSVATDIDNNYAYAIPSHLECNVQVYDKKGRNLYGESWYVRNTK</sequence>
<proteinExistence type="predicted"/>
<gene>
    <name evidence="2" type="ORF">OG626_36800</name>
</gene>
<dbReference type="AlphaFoldDB" id="A0AAU3H8P6"/>
<name>A0AAU3H8P6_9ACTN</name>
<protein>
    <submittedName>
        <fullName evidence="2">DNA/RNA non-specific endonuclease</fullName>
    </submittedName>
</protein>
<dbReference type="InterPro" id="IPR044927">
    <property type="entry name" value="Endonuclea_NS_2"/>
</dbReference>
<dbReference type="Pfam" id="PF13930">
    <property type="entry name" value="Endonuclea_NS_2"/>
    <property type="match status" value="1"/>
</dbReference>
<evidence type="ECO:0000313" key="2">
    <source>
        <dbReference type="EMBL" id="WTZ00483.1"/>
    </source>
</evidence>
<dbReference type="GO" id="GO:0004519">
    <property type="term" value="F:endonuclease activity"/>
    <property type="evidence" value="ECO:0007669"/>
    <property type="project" value="UniProtKB-KW"/>
</dbReference>
<keyword evidence="2" id="KW-0378">Hydrolase</keyword>
<feature type="domain" description="Type VII secretion system protein EssD-like" evidence="1">
    <location>
        <begin position="3"/>
        <end position="60"/>
    </location>
</feature>
<dbReference type="Gene3D" id="3.40.570.10">
    <property type="entry name" value="Extracellular Endonuclease, subunit A"/>
    <property type="match status" value="1"/>
</dbReference>
<evidence type="ECO:0000259" key="1">
    <source>
        <dbReference type="Pfam" id="PF13930"/>
    </source>
</evidence>
<keyword evidence="2" id="KW-0255">Endonuclease</keyword>
<dbReference type="InterPro" id="IPR044929">
    <property type="entry name" value="DNA/RNA_non-sp_Endonuclease_sf"/>
</dbReference>
<keyword evidence="2" id="KW-0540">Nuclease</keyword>
<reference evidence="2" key="1">
    <citation type="submission" date="2022-10" db="EMBL/GenBank/DDBJ databases">
        <title>The complete genomes of actinobacterial strains from the NBC collection.</title>
        <authorList>
            <person name="Joergensen T.S."/>
            <person name="Alvarez Arevalo M."/>
            <person name="Sterndorff E.B."/>
            <person name="Faurdal D."/>
            <person name="Vuksanovic O."/>
            <person name="Mourched A.-S."/>
            <person name="Charusanti P."/>
            <person name="Shaw S."/>
            <person name="Blin K."/>
            <person name="Weber T."/>
        </authorList>
    </citation>
    <scope>NUCLEOTIDE SEQUENCE</scope>
    <source>
        <strain evidence="2">NBC_01401</strain>
        <plasmid evidence="2">unnamed1</plasmid>
    </source>
</reference>
<geneLocation type="plasmid" evidence="2">
    <name>unnamed1</name>
</geneLocation>
<organism evidence="2">
    <name type="scientific">Streptomyces sp. NBC_01401</name>
    <dbReference type="NCBI Taxonomy" id="2903854"/>
    <lineage>
        <taxon>Bacteria</taxon>
        <taxon>Bacillati</taxon>
        <taxon>Actinomycetota</taxon>
        <taxon>Actinomycetes</taxon>
        <taxon>Kitasatosporales</taxon>
        <taxon>Streptomycetaceae</taxon>
        <taxon>Streptomyces</taxon>
    </lineage>
</organism>